<dbReference type="GO" id="GO:0006508">
    <property type="term" value="P:proteolysis"/>
    <property type="evidence" value="ECO:0007669"/>
    <property type="project" value="UniProtKB-KW"/>
</dbReference>
<evidence type="ECO:0000313" key="3">
    <source>
        <dbReference type="EMBL" id="HJG30354.1"/>
    </source>
</evidence>
<reference evidence="3" key="2">
    <citation type="submission" date="2021-09" db="EMBL/GenBank/DDBJ databases">
        <authorList>
            <person name="Gilroy R."/>
        </authorList>
    </citation>
    <scope>NUCLEOTIDE SEQUENCE</scope>
    <source>
        <strain evidence="3">ChiGjej2B2-7701</strain>
    </source>
</reference>
<dbReference type="InterPro" id="IPR036286">
    <property type="entry name" value="LexA/Signal_pep-like_sf"/>
</dbReference>
<organism evidence="3 4">
    <name type="scientific">Collinsella ihumii</name>
    <dbReference type="NCBI Taxonomy" id="1720204"/>
    <lineage>
        <taxon>Bacteria</taxon>
        <taxon>Bacillati</taxon>
        <taxon>Actinomycetota</taxon>
        <taxon>Coriobacteriia</taxon>
        <taxon>Coriobacteriales</taxon>
        <taxon>Coriobacteriaceae</taxon>
        <taxon>Collinsella</taxon>
    </lineage>
</organism>
<dbReference type="GO" id="GO:0016020">
    <property type="term" value="C:membrane"/>
    <property type="evidence" value="ECO:0007669"/>
    <property type="project" value="InterPro"/>
</dbReference>
<evidence type="ECO:0000313" key="4">
    <source>
        <dbReference type="Proteomes" id="UP000746751"/>
    </source>
</evidence>
<keyword evidence="2" id="KW-0378">Hydrolase</keyword>
<dbReference type="InterPro" id="IPR019756">
    <property type="entry name" value="Pept_S26A_signal_pept_1_Ser-AS"/>
</dbReference>
<comment type="caution">
    <text evidence="3">The sequence shown here is derived from an EMBL/GenBank/DDBJ whole genome shotgun (WGS) entry which is preliminary data.</text>
</comment>
<dbReference type="EMBL" id="DYVF01000022">
    <property type="protein sequence ID" value="HJG30354.1"/>
    <property type="molecule type" value="Genomic_DNA"/>
</dbReference>
<dbReference type="GO" id="GO:0004252">
    <property type="term" value="F:serine-type endopeptidase activity"/>
    <property type="evidence" value="ECO:0007669"/>
    <property type="project" value="InterPro"/>
</dbReference>
<dbReference type="AlphaFoldDB" id="A0A921LQW5"/>
<evidence type="ECO:0000256" key="1">
    <source>
        <dbReference type="ARBA" id="ARBA00022670"/>
    </source>
</evidence>
<dbReference type="SUPFAM" id="SSF51306">
    <property type="entry name" value="LexA/Signal peptidase"/>
    <property type="match status" value="1"/>
</dbReference>
<protein>
    <submittedName>
        <fullName evidence="3">S24/S26 family peptidase</fullName>
    </submittedName>
</protein>
<name>A0A921LQW5_9ACTN</name>
<accession>A0A921LQW5</accession>
<keyword evidence="1" id="KW-0645">Protease</keyword>
<proteinExistence type="predicted"/>
<evidence type="ECO:0000256" key="2">
    <source>
        <dbReference type="ARBA" id="ARBA00022801"/>
    </source>
</evidence>
<sequence length="171" mass="18973">MSARDRHIERHAYRAGELAALVAALGSDGALCPLVVKGTSMVPTLREGRDTVYLRAVDADEPLHIGDIVFFWRGSQVVLHRIVGMAAPDILRINGDGQLWSEEVPRARVFAVVERVKRGSRVLPMRTGIMRIWGALWLRCLPIRSRLWRLPVPIKRAVRRVGSLVRGGGGA</sequence>
<dbReference type="CDD" id="cd06462">
    <property type="entry name" value="Peptidase_S24_S26"/>
    <property type="match status" value="1"/>
</dbReference>
<dbReference type="PROSITE" id="PS00501">
    <property type="entry name" value="SPASE_I_1"/>
    <property type="match status" value="1"/>
</dbReference>
<dbReference type="Proteomes" id="UP000746751">
    <property type="component" value="Unassembled WGS sequence"/>
</dbReference>
<gene>
    <name evidence="3" type="ORF">K8U80_03040</name>
</gene>
<reference evidence="3" key="1">
    <citation type="journal article" date="2021" name="PeerJ">
        <title>Extensive microbial diversity within the chicken gut microbiome revealed by metagenomics and culture.</title>
        <authorList>
            <person name="Gilroy R."/>
            <person name="Ravi A."/>
            <person name="Getino M."/>
            <person name="Pursley I."/>
            <person name="Horton D.L."/>
            <person name="Alikhan N.F."/>
            <person name="Baker D."/>
            <person name="Gharbi K."/>
            <person name="Hall N."/>
            <person name="Watson M."/>
            <person name="Adriaenssens E.M."/>
            <person name="Foster-Nyarko E."/>
            <person name="Jarju S."/>
            <person name="Secka A."/>
            <person name="Antonio M."/>
            <person name="Oren A."/>
            <person name="Chaudhuri R.R."/>
            <person name="La Ragione R."/>
            <person name="Hildebrand F."/>
            <person name="Pallen M.J."/>
        </authorList>
    </citation>
    <scope>NUCLEOTIDE SEQUENCE</scope>
    <source>
        <strain evidence="3">ChiGjej2B2-7701</strain>
    </source>
</reference>